<dbReference type="RefSeq" id="WP_072427410.1">
    <property type="nucleotide sequence ID" value="NZ_FPKR01000003.1"/>
</dbReference>
<organism evidence="2 3">
    <name type="scientific">Chitinimonas taiwanensis DSM 18899</name>
    <dbReference type="NCBI Taxonomy" id="1121279"/>
    <lineage>
        <taxon>Bacteria</taxon>
        <taxon>Pseudomonadati</taxon>
        <taxon>Pseudomonadota</taxon>
        <taxon>Betaproteobacteria</taxon>
        <taxon>Neisseriales</taxon>
        <taxon>Chitinibacteraceae</taxon>
        <taxon>Chitinimonas</taxon>
    </lineage>
</organism>
<sequence>MNAVRVLSILLVLLGLIGLSLGQFHYLTELPVSGQRPVQLEIAFSIPRWFSGGVLLAGVALFFSAKRKR</sequence>
<reference evidence="2 3" key="1">
    <citation type="submission" date="2016-11" db="EMBL/GenBank/DDBJ databases">
        <authorList>
            <person name="Jaros S."/>
            <person name="Januszkiewicz K."/>
            <person name="Wedrychowicz H."/>
        </authorList>
    </citation>
    <scope>NUCLEOTIDE SEQUENCE [LARGE SCALE GENOMIC DNA]</scope>
    <source>
        <strain evidence="2 3">DSM 18899</strain>
    </source>
</reference>
<gene>
    <name evidence="2" type="ORF">SAMN02745887_00865</name>
</gene>
<name>A0A1K2H9N9_9NEIS</name>
<dbReference type="Proteomes" id="UP000186513">
    <property type="component" value="Unassembled WGS sequence"/>
</dbReference>
<dbReference type="STRING" id="1121279.SAMN02745887_00865"/>
<dbReference type="EMBL" id="FPKR01000003">
    <property type="protein sequence ID" value="SFZ73511.1"/>
    <property type="molecule type" value="Genomic_DNA"/>
</dbReference>
<evidence type="ECO:0000256" key="1">
    <source>
        <dbReference type="SAM" id="Phobius"/>
    </source>
</evidence>
<keyword evidence="1" id="KW-1133">Transmembrane helix</keyword>
<keyword evidence="1" id="KW-0472">Membrane</keyword>
<feature type="transmembrane region" description="Helical" evidence="1">
    <location>
        <begin position="46"/>
        <end position="65"/>
    </location>
</feature>
<evidence type="ECO:0000313" key="2">
    <source>
        <dbReference type="EMBL" id="SFZ73511.1"/>
    </source>
</evidence>
<proteinExistence type="predicted"/>
<keyword evidence="1" id="KW-0812">Transmembrane</keyword>
<protein>
    <submittedName>
        <fullName evidence="2">Uncharacterized protein</fullName>
    </submittedName>
</protein>
<dbReference type="AlphaFoldDB" id="A0A1K2H9N9"/>
<accession>A0A1K2H9N9</accession>
<evidence type="ECO:0000313" key="3">
    <source>
        <dbReference type="Proteomes" id="UP000186513"/>
    </source>
</evidence>
<keyword evidence="3" id="KW-1185">Reference proteome</keyword>